<name>A0AAE3SIX3_9BACT</name>
<evidence type="ECO:0000313" key="2">
    <source>
        <dbReference type="Proteomes" id="UP001207408"/>
    </source>
</evidence>
<dbReference type="RefSeq" id="WP_301198310.1">
    <property type="nucleotide sequence ID" value="NZ_JAPDPI010000007.1"/>
</dbReference>
<dbReference type="Pfam" id="PF14054">
    <property type="entry name" value="DUF4249"/>
    <property type="match status" value="1"/>
</dbReference>
<dbReference type="Proteomes" id="UP001207408">
    <property type="component" value="Unassembled WGS sequence"/>
</dbReference>
<gene>
    <name evidence="1" type="ORF">OM074_05505</name>
</gene>
<keyword evidence="2" id="KW-1185">Reference proteome</keyword>
<dbReference type="InterPro" id="IPR025345">
    <property type="entry name" value="DUF4249"/>
</dbReference>
<dbReference type="EMBL" id="JAPDPI010000007">
    <property type="protein sequence ID" value="MCW3805072.1"/>
    <property type="molecule type" value="Genomic_DNA"/>
</dbReference>
<proteinExistence type="predicted"/>
<dbReference type="PROSITE" id="PS51257">
    <property type="entry name" value="PROKAR_LIPOPROTEIN"/>
    <property type="match status" value="1"/>
</dbReference>
<sequence length="297" mass="33496">MRSIIINILLLVCVVFVSCTEEITMDLKSGEPVLVVDAAFTDEVRDHEVILSVSSEFFSNVPNPPVSGATVILRDEMKQLELDEDAGRPGFYIIPADFRGIYGQVYTLDISGVDIDGDGVVESYSASNVLYEPTKIDKISLSWDVAHGDKNWNVLLYSKDNPDKEDFYAFSVYLNNELISDKISELEYAWDRYFNGNDVNGVSVQQIIEEESDGEETEYHLKEGDWVKLEMQTINKDYYHFIDAVQEETGIQVPLFSGPPANVPGNISNGAKGFFRVYSVDRDSIRVTKEILDLRDE</sequence>
<reference evidence="1" key="1">
    <citation type="submission" date="2022-10" db="EMBL/GenBank/DDBJ databases">
        <authorList>
            <person name="Yu W.X."/>
        </authorList>
    </citation>
    <scope>NUCLEOTIDE SEQUENCE</scope>
    <source>
        <strain evidence="1">D04</strain>
    </source>
</reference>
<comment type="caution">
    <text evidence="1">The sequence shown here is derived from an EMBL/GenBank/DDBJ whole genome shotgun (WGS) entry which is preliminary data.</text>
</comment>
<accession>A0AAE3SIX3</accession>
<organism evidence="1 2">
    <name type="scientific">Plebeiibacterium marinum</name>
    <dbReference type="NCBI Taxonomy" id="2992111"/>
    <lineage>
        <taxon>Bacteria</taxon>
        <taxon>Pseudomonadati</taxon>
        <taxon>Bacteroidota</taxon>
        <taxon>Bacteroidia</taxon>
        <taxon>Marinilabiliales</taxon>
        <taxon>Marinilabiliaceae</taxon>
        <taxon>Plebeiibacterium</taxon>
    </lineage>
</organism>
<protein>
    <submittedName>
        <fullName evidence="1">DUF4249 domain-containing protein</fullName>
    </submittedName>
</protein>
<evidence type="ECO:0000313" key="1">
    <source>
        <dbReference type="EMBL" id="MCW3805072.1"/>
    </source>
</evidence>
<dbReference type="AlphaFoldDB" id="A0AAE3SIX3"/>